<accession>A0A0U3SWC2</accession>
<dbReference type="AlphaFoldDB" id="A0A0U3SWC2"/>
<name>A0A0U3SWC2_9BACT</name>
<protein>
    <submittedName>
        <fullName evidence="1">Uncharacterized protein</fullName>
    </submittedName>
</protein>
<organism evidence="1">
    <name type="scientific">uncultured bacterium pA1</name>
    <dbReference type="NCBI Taxonomy" id="1776268"/>
    <lineage>
        <taxon>Bacteria</taxon>
        <taxon>environmental samples</taxon>
    </lineage>
</organism>
<evidence type="ECO:0000313" key="1">
    <source>
        <dbReference type="EMBL" id="ALV85558.1"/>
    </source>
</evidence>
<dbReference type="EMBL" id="KU240005">
    <property type="protein sequence ID" value="ALV85558.1"/>
    <property type="molecule type" value="Genomic_DNA"/>
</dbReference>
<reference evidence="1" key="1">
    <citation type="journal article" date="2015" name="J. Microbiol. Biotechnol.">
        <title>Functional Metagenome Mining of Soil for a Novel Gentamicin Resistance Gene.</title>
        <authorList>
            <person name="Im H."/>
            <person name="Kim K.M."/>
            <person name="Lee S.H."/>
            <person name="Ryu C.M."/>
        </authorList>
    </citation>
    <scope>NUCLEOTIDE SEQUENCE</scope>
</reference>
<proteinExistence type="predicted"/>
<sequence>MPSGPSPRAQPPAPAASAVLVAPGYLLTSIAGMGAVADDLSSDPTVYVFDGTSWHTGRYVDRDKGLQIALIRADVPGVPVSLPRAASRPARVLGLAALAPTDASPRSRAWRGSPCNVIPRWLAIQLDRERTPTLCVADPVREIPGAILLDADGAFAGIQVNPAGFDETGGPDAAEIRAYLDLYFATWGASVKPKPPY</sequence>